<dbReference type="InterPro" id="IPR013022">
    <property type="entry name" value="Xyl_isomerase-like_TIM-brl"/>
</dbReference>
<dbReference type="AlphaFoldDB" id="A0A268RXP9"/>
<sequence>MNVYASTTLLWSKPIPEVLAEFAKLGLYGAEIWAEQMNWHGTSVFEVERAQRDLPLAYTFHAPSWDLNQISINKGIREQSLRELERSFETAAKLGASNVTVHPGRLSVDGGWLEWHQEQQIAVTETLIKLAEQYGVLLSLELMEPKGKELITTPDEMNTLLEAVKGRFSVTFDVAHIPLHMDVVEAYLATKQISKVHLSDSSRSAYHLALGEGDIQLGPILALLEEATIPVVLEGMDALSNRKLLCHLHYLEGVRQKQKEGLYEVSGYQR</sequence>
<evidence type="ECO:0000259" key="1">
    <source>
        <dbReference type="Pfam" id="PF01261"/>
    </source>
</evidence>
<evidence type="ECO:0000313" key="3">
    <source>
        <dbReference type="Proteomes" id="UP000216133"/>
    </source>
</evidence>
<gene>
    <name evidence="2" type="ORF">CHH61_19760</name>
</gene>
<dbReference type="InterPro" id="IPR050312">
    <property type="entry name" value="IolE/XylAMocC-like"/>
</dbReference>
<dbReference type="SUPFAM" id="SSF51658">
    <property type="entry name" value="Xylose isomerase-like"/>
    <property type="match status" value="1"/>
</dbReference>
<dbReference type="Proteomes" id="UP000216133">
    <property type="component" value="Unassembled WGS sequence"/>
</dbReference>
<reference evidence="2 3" key="1">
    <citation type="submission" date="2017-07" db="EMBL/GenBank/DDBJ databases">
        <title>Isolation and whole genome analysis of endospore-forming bacteria from heroin.</title>
        <authorList>
            <person name="Kalinowski J."/>
            <person name="Ahrens B."/>
            <person name="Al-Dilaimi A."/>
            <person name="Winkler A."/>
            <person name="Wibberg D."/>
            <person name="Schleenbecker U."/>
            <person name="Ruckert C."/>
            <person name="Wolfel R."/>
            <person name="Grass G."/>
        </authorList>
    </citation>
    <scope>NUCLEOTIDE SEQUENCE [LARGE SCALE GENOMIC DNA]</scope>
    <source>
        <strain evidence="2 3">7523-2</strain>
    </source>
</reference>
<dbReference type="PANTHER" id="PTHR12110:SF21">
    <property type="entry name" value="XYLOSE ISOMERASE-LIKE TIM BARREL DOMAIN-CONTAINING PROTEIN"/>
    <property type="match status" value="1"/>
</dbReference>
<dbReference type="Gene3D" id="3.20.20.150">
    <property type="entry name" value="Divalent-metal-dependent TIM barrel enzymes"/>
    <property type="match status" value="1"/>
</dbReference>
<dbReference type="Pfam" id="PF01261">
    <property type="entry name" value="AP_endonuc_2"/>
    <property type="match status" value="1"/>
</dbReference>
<dbReference type="EMBL" id="NPBS01000119">
    <property type="protein sequence ID" value="PAF24221.1"/>
    <property type="molecule type" value="Genomic_DNA"/>
</dbReference>
<evidence type="ECO:0000313" key="2">
    <source>
        <dbReference type="EMBL" id="PAF24221.1"/>
    </source>
</evidence>
<accession>A0A268RXP9</accession>
<feature type="domain" description="Xylose isomerase-like TIM barrel" evidence="1">
    <location>
        <begin position="20"/>
        <end position="233"/>
    </location>
</feature>
<organism evidence="2 3">
    <name type="scientific">Shouchella clausii</name>
    <name type="common">Alkalihalobacillus clausii</name>
    <dbReference type="NCBI Taxonomy" id="79880"/>
    <lineage>
        <taxon>Bacteria</taxon>
        <taxon>Bacillati</taxon>
        <taxon>Bacillota</taxon>
        <taxon>Bacilli</taxon>
        <taxon>Bacillales</taxon>
        <taxon>Bacillaceae</taxon>
        <taxon>Shouchella</taxon>
    </lineage>
</organism>
<comment type="caution">
    <text evidence="2">The sequence shown here is derived from an EMBL/GenBank/DDBJ whole genome shotgun (WGS) entry which is preliminary data.</text>
</comment>
<proteinExistence type="predicted"/>
<name>A0A268RXP9_SHOCL</name>
<protein>
    <recommendedName>
        <fullName evidence="1">Xylose isomerase-like TIM barrel domain-containing protein</fullName>
    </recommendedName>
</protein>
<dbReference type="RefSeq" id="WP_095239470.1">
    <property type="nucleotide sequence ID" value="NZ_NPBS01000119.1"/>
</dbReference>
<dbReference type="InterPro" id="IPR036237">
    <property type="entry name" value="Xyl_isomerase-like_sf"/>
</dbReference>
<dbReference type="PANTHER" id="PTHR12110">
    <property type="entry name" value="HYDROXYPYRUVATE ISOMERASE"/>
    <property type="match status" value="1"/>
</dbReference>